<dbReference type="GO" id="GO:0042806">
    <property type="term" value="F:fucose binding"/>
    <property type="evidence" value="ECO:0007669"/>
    <property type="project" value="UniProtKB-ARBA"/>
</dbReference>
<comment type="subunit">
    <text evidence="3">Homotrimer.</text>
</comment>
<organism evidence="10 11">
    <name type="scientific">Mytilus edulis</name>
    <name type="common">Blue mussel</name>
    <dbReference type="NCBI Taxonomy" id="6550"/>
    <lineage>
        <taxon>Eukaryota</taxon>
        <taxon>Metazoa</taxon>
        <taxon>Spiralia</taxon>
        <taxon>Lophotrochozoa</taxon>
        <taxon>Mollusca</taxon>
        <taxon>Bivalvia</taxon>
        <taxon>Autobranchia</taxon>
        <taxon>Pteriomorphia</taxon>
        <taxon>Mytilida</taxon>
        <taxon>Mytiloidea</taxon>
        <taxon>Mytilidae</taxon>
        <taxon>Mytilinae</taxon>
        <taxon>Mytilus</taxon>
    </lineage>
</organism>
<dbReference type="PANTHER" id="PTHR45713:SF6">
    <property type="entry name" value="F5_8 TYPE C DOMAIN-CONTAINING PROTEIN"/>
    <property type="match status" value="1"/>
</dbReference>
<dbReference type="EMBL" id="CAJPWZ010000949">
    <property type="protein sequence ID" value="CAG2204415.1"/>
    <property type="molecule type" value="Genomic_DNA"/>
</dbReference>
<keyword evidence="4" id="KW-0479">Metal-binding</keyword>
<keyword evidence="8" id="KW-0812">Transmembrane</keyword>
<comment type="function">
    <text evidence="1">Acts as a defensive agent. Recognizes blood group fucosylated oligosaccharides including A, B, H and Lewis B-type antigens. Does not recognize Lewis A antigen and has low affinity for monovalent haptens.</text>
</comment>
<evidence type="ECO:0000256" key="6">
    <source>
        <dbReference type="ARBA" id="ARBA00022837"/>
    </source>
</evidence>
<protein>
    <recommendedName>
        <fullName evidence="9">Fucolectin tachylectin-4 pentraxin-1 domain-containing protein</fullName>
    </recommendedName>
</protein>
<evidence type="ECO:0000256" key="5">
    <source>
        <dbReference type="ARBA" id="ARBA00022734"/>
    </source>
</evidence>
<evidence type="ECO:0000256" key="1">
    <source>
        <dbReference type="ARBA" id="ARBA00002219"/>
    </source>
</evidence>
<keyword evidence="5" id="KW-0430">Lectin</keyword>
<dbReference type="InterPro" id="IPR008979">
    <property type="entry name" value="Galactose-bd-like_sf"/>
</dbReference>
<dbReference type="InterPro" id="IPR051941">
    <property type="entry name" value="BG_Antigen-Binding_Lectin"/>
</dbReference>
<dbReference type="SUPFAM" id="SSF49785">
    <property type="entry name" value="Galactose-binding domain-like"/>
    <property type="match status" value="1"/>
</dbReference>
<dbReference type="Gene3D" id="2.60.120.260">
    <property type="entry name" value="Galactose-binding domain-like"/>
    <property type="match status" value="1"/>
</dbReference>
<dbReference type="GO" id="GO:0046872">
    <property type="term" value="F:metal ion binding"/>
    <property type="evidence" value="ECO:0007669"/>
    <property type="project" value="UniProtKB-KW"/>
</dbReference>
<evidence type="ECO:0000256" key="3">
    <source>
        <dbReference type="ARBA" id="ARBA00011233"/>
    </source>
</evidence>
<sequence length="305" mass="34423">MTETPNIAQHKQTQQSSLFENQSRFIANTVVDGIYKQDLDELDARCSHTSLELQPWWAVDLEAVYSIHTVVVFGRTDCCGTSIQINSGKAIIVKVERLSNFSIDAIRPCNNHSGWFDNSLTTRCSYQDEATIYAEHRCHLDTIGRYVRIQIHKLTEEYLTLCEVEVHGTIVNVSDDTKSTAATCDESTNTISSSFTRQEEGSVIIPPQNNTRCFCSCEQKQQTNVITHLDVYANEITPLDILVTRIKQELTIDKKNTSEYKRSKTSQRDTRLSSICIGVIGSGIIAVPVISIITCDIMNWFAQWN</sequence>
<evidence type="ECO:0000313" key="11">
    <source>
        <dbReference type="Proteomes" id="UP000683360"/>
    </source>
</evidence>
<evidence type="ECO:0000256" key="2">
    <source>
        <dbReference type="ARBA" id="ARBA00010147"/>
    </source>
</evidence>
<dbReference type="SMART" id="SM00607">
    <property type="entry name" value="FTP"/>
    <property type="match status" value="1"/>
</dbReference>
<evidence type="ECO:0000256" key="7">
    <source>
        <dbReference type="ARBA" id="ARBA00023157"/>
    </source>
</evidence>
<dbReference type="Pfam" id="PF22633">
    <property type="entry name" value="F5_F8_type_C_2"/>
    <property type="match status" value="1"/>
</dbReference>
<gene>
    <name evidence="10" type="ORF">MEDL_18859</name>
</gene>
<evidence type="ECO:0000256" key="8">
    <source>
        <dbReference type="SAM" id="Phobius"/>
    </source>
</evidence>
<reference evidence="10" key="1">
    <citation type="submission" date="2021-03" db="EMBL/GenBank/DDBJ databases">
        <authorList>
            <person name="Bekaert M."/>
        </authorList>
    </citation>
    <scope>NUCLEOTIDE SEQUENCE</scope>
</reference>
<name>A0A8S3RH49_MYTED</name>
<proteinExistence type="inferred from homology"/>
<dbReference type="GO" id="GO:0010185">
    <property type="term" value="P:regulation of cellular defense response"/>
    <property type="evidence" value="ECO:0007669"/>
    <property type="project" value="UniProtKB-ARBA"/>
</dbReference>
<accession>A0A8S3RH49</accession>
<evidence type="ECO:0000259" key="9">
    <source>
        <dbReference type="SMART" id="SM00607"/>
    </source>
</evidence>
<dbReference type="GO" id="GO:0001868">
    <property type="term" value="P:regulation of complement activation, lectin pathway"/>
    <property type="evidence" value="ECO:0007669"/>
    <property type="project" value="UniProtKB-ARBA"/>
</dbReference>
<dbReference type="PANTHER" id="PTHR45713">
    <property type="entry name" value="FTP DOMAIN-CONTAINING PROTEIN"/>
    <property type="match status" value="1"/>
</dbReference>
<keyword evidence="8" id="KW-1133">Transmembrane helix</keyword>
<evidence type="ECO:0000256" key="4">
    <source>
        <dbReference type="ARBA" id="ARBA00022723"/>
    </source>
</evidence>
<dbReference type="Proteomes" id="UP000683360">
    <property type="component" value="Unassembled WGS sequence"/>
</dbReference>
<feature type="transmembrane region" description="Helical" evidence="8">
    <location>
        <begin position="272"/>
        <end position="302"/>
    </location>
</feature>
<dbReference type="AlphaFoldDB" id="A0A8S3RH49"/>
<dbReference type="InterPro" id="IPR006585">
    <property type="entry name" value="FTP1"/>
</dbReference>
<evidence type="ECO:0000313" key="10">
    <source>
        <dbReference type="EMBL" id="CAG2204415.1"/>
    </source>
</evidence>
<keyword evidence="11" id="KW-1185">Reference proteome</keyword>
<keyword evidence="7" id="KW-1015">Disulfide bond</keyword>
<dbReference type="OrthoDB" id="6162553at2759"/>
<keyword evidence="6" id="KW-0106">Calcium</keyword>
<comment type="similarity">
    <text evidence="2">Belongs to the fucolectin family.</text>
</comment>
<comment type="caution">
    <text evidence="10">The sequence shown here is derived from an EMBL/GenBank/DDBJ whole genome shotgun (WGS) entry which is preliminary data.</text>
</comment>
<keyword evidence="8" id="KW-0472">Membrane</keyword>
<feature type="domain" description="Fucolectin tachylectin-4 pentraxin-1" evidence="9">
    <location>
        <begin position="4"/>
        <end position="172"/>
    </location>
</feature>